<dbReference type="PATRIC" id="fig|525328.13.peg.638"/>
<proteinExistence type="predicted"/>
<evidence type="ECO:0000313" key="1">
    <source>
        <dbReference type="EMBL" id="EEW52147.1"/>
    </source>
</evidence>
<reference evidence="1 2" key="1">
    <citation type="submission" date="2009-09" db="EMBL/GenBank/DDBJ databases">
        <authorList>
            <person name="Qin X."/>
            <person name="Bachman B."/>
            <person name="Battles P."/>
            <person name="Bell A."/>
            <person name="Bess C."/>
            <person name="Bickham C."/>
            <person name="Chaboub L."/>
            <person name="Chen D."/>
            <person name="Coyle M."/>
            <person name="Deiros D.R."/>
            <person name="Dinh H."/>
            <person name="Forbes L."/>
            <person name="Fowler G."/>
            <person name="Francisco L."/>
            <person name="Fu Q."/>
            <person name="Gubbala S."/>
            <person name="Hale W."/>
            <person name="Han Y."/>
            <person name="Hemphill L."/>
            <person name="Highlander S.K."/>
            <person name="Hirani K."/>
            <person name="Hogues M."/>
            <person name="Jackson L."/>
            <person name="Jakkamsetti A."/>
            <person name="Javaid M."/>
            <person name="Jiang H."/>
            <person name="Korchina V."/>
            <person name="Kovar C."/>
            <person name="Lara F."/>
            <person name="Lee S."/>
            <person name="Mata R."/>
            <person name="Mathew T."/>
            <person name="Moen C."/>
            <person name="Morales K."/>
            <person name="Munidasa M."/>
            <person name="Nazareth L."/>
            <person name="Ngo R."/>
            <person name="Nguyen L."/>
            <person name="Okwuonu G."/>
            <person name="Ongeri F."/>
            <person name="Patil S."/>
            <person name="Petrosino J."/>
            <person name="Pham C."/>
            <person name="Pham P."/>
            <person name="Pu L.-L."/>
            <person name="Puazo M."/>
            <person name="Raj R."/>
            <person name="Reid J."/>
            <person name="Rouhana J."/>
            <person name="Saada N."/>
            <person name="Shang Y."/>
            <person name="Simmons D."/>
            <person name="Thornton R."/>
            <person name="Warren J."/>
            <person name="Weissenberger G."/>
            <person name="Zhang J."/>
            <person name="Zhang L."/>
            <person name="Zhou C."/>
            <person name="Zhu D."/>
            <person name="Muzny D."/>
            <person name="Worley K."/>
            <person name="Gibbs R."/>
        </authorList>
    </citation>
    <scope>NUCLEOTIDE SEQUENCE [LARGE SCALE GENOMIC DNA]</scope>
    <source>
        <strain evidence="1 2">DSM 13335</strain>
    </source>
</reference>
<protein>
    <recommendedName>
        <fullName evidence="3">Abortive infection protein-like C-terminal domain-containing protein</fullName>
    </recommendedName>
</protein>
<dbReference type="RefSeq" id="WP_006729475.1">
    <property type="nucleotide sequence ID" value="NZ_AZET01000002.1"/>
</dbReference>
<keyword evidence="2" id="KW-1185">Reference proteome</keyword>
<dbReference type="OrthoDB" id="9814572at2"/>
<evidence type="ECO:0008006" key="3">
    <source>
        <dbReference type="Google" id="ProtNLM"/>
    </source>
</evidence>
<name>C8PBJ8_9LACO</name>
<accession>C8PBJ8</accession>
<evidence type="ECO:0000313" key="2">
    <source>
        <dbReference type="Proteomes" id="UP000004115"/>
    </source>
</evidence>
<dbReference type="EMBL" id="ACLN01000004">
    <property type="protein sequence ID" value="EEW52147.1"/>
    <property type="molecule type" value="Genomic_DNA"/>
</dbReference>
<sequence>MKNRIPLVLLNDVEDQISQHFSANELIDLTYQFAQSFNKHIPIEVPDYALFNNKKELLSKNLDALSDEQKVDFLSQIKYHSRLSEDDFLRDEIDLLVKDASDGVIKARNSVSTLLETYSIDLKNQWQRTYRFYDHLDYRNALDNMRLTIELLIKRITGSEASLENQKSALGKFFEDKDISKEVRNLFFKMLDMYEKIQNHEAKHNLPQNLNSKEIKFLMNQSTVIIKFLIDCDKGIS</sequence>
<comment type="caution">
    <text evidence="1">The sequence shown here is derived from an EMBL/GenBank/DDBJ whole genome shotgun (WGS) entry which is preliminary data.</text>
</comment>
<gene>
    <name evidence="1" type="ORF">HMPREF0520_0468</name>
</gene>
<organism evidence="1 2">
    <name type="scientific">Lactobacillus iners DSM 13335</name>
    <dbReference type="NCBI Taxonomy" id="525328"/>
    <lineage>
        <taxon>Bacteria</taxon>
        <taxon>Bacillati</taxon>
        <taxon>Bacillota</taxon>
        <taxon>Bacilli</taxon>
        <taxon>Lactobacillales</taxon>
        <taxon>Lactobacillaceae</taxon>
        <taxon>Lactobacillus</taxon>
    </lineage>
</organism>
<dbReference type="Proteomes" id="UP000004115">
    <property type="component" value="Unassembled WGS sequence"/>
</dbReference>
<dbReference type="AlphaFoldDB" id="C8PBJ8"/>
<dbReference type="HOGENOM" id="CLU_1169493_0_0_9"/>
<dbReference type="GeneID" id="93221907"/>